<evidence type="ECO:0000256" key="1">
    <source>
        <dbReference type="SAM" id="MobiDB-lite"/>
    </source>
</evidence>
<accession>A0A0P0W058</accession>
<feature type="region of interest" description="Disordered" evidence="1">
    <location>
        <begin position="136"/>
        <end position="215"/>
    </location>
</feature>
<keyword evidence="3" id="KW-1185">Reference proteome</keyword>
<feature type="compositionally biased region" description="Basic residues" evidence="1">
    <location>
        <begin position="102"/>
        <end position="112"/>
    </location>
</feature>
<dbReference type="Proteomes" id="UP000059680">
    <property type="component" value="Chromosome 3"/>
</dbReference>
<dbReference type="AlphaFoldDB" id="A0A0P0W058"/>
<gene>
    <name evidence="2" type="ordered locus">Os03g0612201</name>
    <name evidence="2" type="ORF">OSNPB_030612201</name>
</gene>
<dbReference type="EMBL" id="AP014959">
    <property type="protein sequence ID" value="BAS85260.1"/>
    <property type="molecule type" value="Genomic_DNA"/>
</dbReference>
<proteinExistence type="predicted"/>
<reference evidence="3" key="1">
    <citation type="journal article" date="2005" name="Nature">
        <title>The map-based sequence of the rice genome.</title>
        <authorList>
            <consortium name="International rice genome sequencing project (IRGSP)"/>
            <person name="Matsumoto T."/>
            <person name="Wu J."/>
            <person name="Kanamori H."/>
            <person name="Katayose Y."/>
            <person name="Fujisawa M."/>
            <person name="Namiki N."/>
            <person name="Mizuno H."/>
            <person name="Yamamoto K."/>
            <person name="Antonio B.A."/>
            <person name="Baba T."/>
            <person name="Sakata K."/>
            <person name="Nagamura Y."/>
            <person name="Aoki H."/>
            <person name="Arikawa K."/>
            <person name="Arita K."/>
            <person name="Bito T."/>
            <person name="Chiden Y."/>
            <person name="Fujitsuka N."/>
            <person name="Fukunaka R."/>
            <person name="Hamada M."/>
            <person name="Harada C."/>
            <person name="Hayashi A."/>
            <person name="Hijishita S."/>
            <person name="Honda M."/>
            <person name="Hosokawa S."/>
            <person name="Ichikawa Y."/>
            <person name="Idonuma A."/>
            <person name="Iijima M."/>
            <person name="Ikeda M."/>
            <person name="Ikeno M."/>
            <person name="Ito K."/>
            <person name="Ito S."/>
            <person name="Ito T."/>
            <person name="Ito Y."/>
            <person name="Ito Y."/>
            <person name="Iwabuchi A."/>
            <person name="Kamiya K."/>
            <person name="Karasawa W."/>
            <person name="Kurita K."/>
            <person name="Katagiri S."/>
            <person name="Kikuta A."/>
            <person name="Kobayashi H."/>
            <person name="Kobayashi N."/>
            <person name="Machita K."/>
            <person name="Maehara T."/>
            <person name="Masukawa M."/>
            <person name="Mizubayashi T."/>
            <person name="Mukai Y."/>
            <person name="Nagasaki H."/>
            <person name="Nagata Y."/>
            <person name="Naito S."/>
            <person name="Nakashima M."/>
            <person name="Nakama Y."/>
            <person name="Nakamichi Y."/>
            <person name="Nakamura M."/>
            <person name="Meguro A."/>
            <person name="Negishi M."/>
            <person name="Ohta I."/>
            <person name="Ohta T."/>
            <person name="Okamoto M."/>
            <person name="Ono N."/>
            <person name="Saji S."/>
            <person name="Sakaguchi M."/>
            <person name="Sakai K."/>
            <person name="Shibata M."/>
            <person name="Shimokawa T."/>
            <person name="Song J."/>
            <person name="Takazaki Y."/>
            <person name="Terasawa K."/>
            <person name="Tsugane M."/>
            <person name="Tsuji K."/>
            <person name="Ueda S."/>
            <person name="Waki K."/>
            <person name="Yamagata H."/>
            <person name="Yamamoto M."/>
            <person name="Yamamoto S."/>
            <person name="Yamane H."/>
            <person name="Yoshiki S."/>
            <person name="Yoshihara R."/>
            <person name="Yukawa K."/>
            <person name="Zhong H."/>
            <person name="Yano M."/>
            <person name="Yuan Q."/>
            <person name="Ouyang S."/>
            <person name="Liu J."/>
            <person name="Jones K.M."/>
            <person name="Gansberger K."/>
            <person name="Moffat K."/>
            <person name="Hill J."/>
            <person name="Bera J."/>
            <person name="Fadrosh D."/>
            <person name="Jin S."/>
            <person name="Johri S."/>
            <person name="Kim M."/>
            <person name="Overton L."/>
            <person name="Reardon M."/>
            <person name="Tsitrin T."/>
            <person name="Vuong H."/>
            <person name="Weaver B."/>
            <person name="Ciecko A."/>
            <person name="Tallon L."/>
            <person name="Jackson J."/>
            <person name="Pai G."/>
            <person name="Aken S.V."/>
            <person name="Utterback T."/>
            <person name="Reidmuller S."/>
            <person name="Feldblyum T."/>
            <person name="Hsiao J."/>
            <person name="Zismann V."/>
            <person name="Iobst S."/>
            <person name="de Vazeille A.R."/>
            <person name="Buell C.R."/>
            <person name="Ying K."/>
            <person name="Li Y."/>
            <person name="Lu T."/>
            <person name="Huang Y."/>
            <person name="Zhao Q."/>
            <person name="Feng Q."/>
            <person name="Zhang L."/>
            <person name="Zhu J."/>
            <person name="Weng Q."/>
            <person name="Mu J."/>
            <person name="Lu Y."/>
            <person name="Fan D."/>
            <person name="Liu Y."/>
            <person name="Guan J."/>
            <person name="Zhang Y."/>
            <person name="Yu S."/>
            <person name="Liu X."/>
            <person name="Zhang Y."/>
            <person name="Hong G."/>
            <person name="Han B."/>
            <person name="Choisne N."/>
            <person name="Demange N."/>
            <person name="Orjeda G."/>
            <person name="Samain S."/>
            <person name="Cattolico L."/>
            <person name="Pelletier E."/>
            <person name="Couloux A."/>
            <person name="Segurens B."/>
            <person name="Wincker P."/>
            <person name="D'Hont A."/>
            <person name="Scarpelli C."/>
            <person name="Weissenbach J."/>
            <person name="Salanoubat M."/>
            <person name="Quetier F."/>
            <person name="Yu Y."/>
            <person name="Kim H.R."/>
            <person name="Rambo T."/>
            <person name="Currie J."/>
            <person name="Collura K."/>
            <person name="Luo M."/>
            <person name="Yang T."/>
            <person name="Ammiraju J.S.S."/>
            <person name="Engler F."/>
            <person name="Soderlund C."/>
            <person name="Wing R.A."/>
            <person name="Palmer L.E."/>
            <person name="de la Bastide M."/>
            <person name="Spiegel L."/>
            <person name="Nascimento L."/>
            <person name="Zutavern T."/>
            <person name="O'Shaughnessy A."/>
            <person name="Dike S."/>
            <person name="Dedhia N."/>
            <person name="Preston R."/>
            <person name="Balija V."/>
            <person name="McCombie W.R."/>
            <person name="Chow T."/>
            <person name="Chen H."/>
            <person name="Chung M."/>
            <person name="Chen C."/>
            <person name="Shaw J."/>
            <person name="Wu H."/>
            <person name="Hsiao K."/>
            <person name="Chao Y."/>
            <person name="Chu M."/>
            <person name="Cheng C."/>
            <person name="Hour A."/>
            <person name="Lee P."/>
            <person name="Lin S."/>
            <person name="Lin Y."/>
            <person name="Liou J."/>
            <person name="Liu S."/>
            <person name="Hsing Y."/>
            <person name="Raghuvanshi S."/>
            <person name="Mohanty A."/>
            <person name="Bharti A.K."/>
            <person name="Gaur A."/>
            <person name="Gupta V."/>
            <person name="Kumar D."/>
            <person name="Ravi V."/>
            <person name="Vij S."/>
            <person name="Kapur A."/>
            <person name="Khurana P."/>
            <person name="Khurana P."/>
            <person name="Khurana J.P."/>
            <person name="Tyagi A.K."/>
            <person name="Gaikwad K."/>
            <person name="Singh A."/>
            <person name="Dalal V."/>
            <person name="Srivastava S."/>
            <person name="Dixit A."/>
            <person name="Pal A.K."/>
            <person name="Ghazi I.A."/>
            <person name="Yadav M."/>
            <person name="Pandit A."/>
            <person name="Bhargava A."/>
            <person name="Sureshbabu K."/>
            <person name="Batra K."/>
            <person name="Sharma T.R."/>
            <person name="Mohapatra T."/>
            <person name="Singh N.K."/>
            <person name="Messing J."/>
            <person name="Nelson A.B."/>
            <person name="Fuks G."/>
            <person name="Kavchok S."/>
            <person name="Keizer G."/>
            <person name="Linton E."/>
            <person name="Llaca V."/>
            <person name="Song R."/>
            <person name="Tanyolac B."/>
            <person name="Young S."/>
            <person name="Ho-Il K."/>
            <person name="Hahn J.H."/>
            <person name="Sangsakoo G."/>
            <person name="Vanavichit A."/>
            <person name="de Mattos Luiz.A.T."/>
            <person name="Zimmer P.D."/>
            <person name="Malone G."/>
            <person name="Dellagostin O."/>
            <person name="de Oliveira A.C."/>
            <person name="Bevan M."/>
            <person name="Bancroft I."/>
            <person name="Minx P."/>
            <person name="Cordum H."/>
            <person name="Wilson R."/>
            <person name="Cheng Z."/>
            <person name="Jin W."/>
            <person name="Jiang J."/>
            <person name="Leong S.A."/>
            <person name="Iwama H."/>
            <person name="Gojobori T."/>
            <person name="Itoh T."/>
            <person name="Niimura Y."/>
            <person name="Fujii Y."/>
            <person name="Habara T."/>
            <person name="Sakai H."/>
            <person name="Sato Y."/>
            <person name="Wilson G."/>
            <person name="Kumar K."/>
            <person name="McCouch S."/>
            <person name="Juretic N."/>
            <person name="Hoen D."/>
            <person name="Wright S."/>
            <person name="Bruskiewich R."/>
            <person name="Bureau T."/>
            <person name="Miyao A."/>
            <person name="Hirochika H."/>
            <person name="Nishikawa T."/>
            <person name="Kadowaki K."/>
            <person name="Sugiura M."/>
            <person name="Burr B."/>
            <person name="Sasaki T."/>
        </authorList>
    </citation>
    <scope>NUCLEOTIDE SEQUENCE [LARGE SCALE GENOMIC DNA]</scope>
    <source>
        <strain evidence="3">cv. Nipponbare</strain>
    </source>
</reference>
<dbReference type="InParanoid" id="A0A0P0W058"/>
<feature type="non-terminal residue" evidence="2">
    <location>
        <position position="1"/>
    </location>
</feature>
<feature type="region of interest" description="Disordered" evidence="1">
    <location>
        <begin position="1"/>
        <end position="27"/>
    </location>
</feature>
<dbReference type="Gramene" id="Os03t0612201-00">
    <property type="protein sequence ID" value="Os03t0612201-00"/>
    <property type="gene ID" value="Os03g0612201"/>
</dbReference>
<evidence type="ECO:0000313" key="2">
    <source>
        <dbReference type="EMBL" id="BAS85260.1"/>
    </source>
</evidence>
<reference evidence="2 3" key="2">
    <citation type="journal article" date="2013" name="Plant Cell Physiol.">
        <title>Rice Annotation Project Database (RAP-DB): an integrative and interactive database for rice genomics.</title>
        <authorList>
            <person name="Sakai H."/>
            <person name="Lee S.S."/>
            <person name="Tanaka T."/>
            <person name="Numa H."/>
            <person name="Kim J."/>
            <person name="Kawahara Y."/>
            <person name="Wakimoto H."/>
            <person name="Yang C.C."/>
            <person name="Iwamoto M."/>
            <person name="Abe T."/>
            <person name="Yamada Y."/>
            <person name="Muto A."/>
            <person name="Inokuchi H."/>
            <person name="Ikemura T."/>
            <person name="Matsumoto T."/>
            <person name="Sasaki T."/>
            <person name="Itoh T."/>
        </authorList>
    </citation>
    <scope>NUCLEOTIDE SEQUENCE [LARGE SCALE GENOMIC DNA]</scope>
    <source>
        <strain evidence="3">cv. Nipponbare</strain>
    </source>
</reference>
<reference evidence="2 3" key="3">
    <citation type="journal article" date="2013" name="Rice">
        <title>Improvement of the Oryza sativa Nipponbare reference genome using next generation sequence and optical map data.</title>
        <authorList>
            <person name="Kawahara Y."/>
            <person name="de la Bastide M."/>
            <person name="Hamilton J.P."/>
            <person name="Kanamori H."/>
            <person name="McCombie W.R."/>
            <person name="Ouyang S."/>
            <person name="Schwartz D.C."/>
            <person name="Tanaka T."/>
            <person name="Wu J."/>
            <person name="Zhou S."/>
            <person name="Childs K.L."/>
            <person name="Davidson R.M."/>
            <person name="Lin H."/>
            <person name="Quesada-Ocampo L."/>
            <person name="Vaillancourt B."/>
            <person name="Sakai H."/>
            <person name="Lee S.S."/>
            <person name="Kim J."/>
            <person name="Numa H."/>
            <person name="Itoh T."/>
            <person name="Buell C.R."/>
            <person name="Matsumoto T."/>
        </authorList>
    </citation>
    <scope>NUCLEOTIDE SEQUENCE [LARGE SCALE GENOMIC DNA]</scope>
    <source>
        <strain evidence="3">cv. Nipponbare</strain>
    </source>
</reference>
<protein>
    <submittedName>
        <fullName evidence="2">Os03g0612201 protein</fullName>
    </submittedName>
</protein>
<sequence length="215" mass="22737">GIQKLQETQHRRARNHPSKTKLGEDELVASKKASSFVVTASMSTVEALKDQARGCAGGTPPSSRSPACRPGVAVVADRWQRRAVRPPPSVPPPHAAGPPGQRGRRRRCRRRITSSAGDLIKSSIRVVLSFAISPRSPDGELLRANYGVKSKRRRRSGTTVACGGGRESARSMRSSATRRRSRSASTAASASAASGSAASSGAAEEDGESKGRRKD</sequence>
<feature type="compositionally biased region" description="Low complexity" evidence="1">
    <location>
        <begin position="183"/>
        <end position="202"/>
    </location>
</feature>
<organism evidence="2 3">
    <name type="scientific">Oryza sativa subsp. japonica</name>
    <name type="common">Rice</name>
    <dbReference type="NCBI Taxonomy" id="39947"/>
    <lineage>
        <taxon>Eukaryota</taxon>
        <taxon>Viridiplantae</taxon>
        <taxon>Streptophyta</taxon>
        <taxon>Embryophyta</taxon>
        <taxon>Tracheophyta</taxon>
        <taxon>Spermatophyta</taxon>
        <taxon>Magnoliopsida</taxon>
        <taxon>Liliopsida</taxon>
        <taxon>Poales</taxon>
        <taxon>Poaceae</taxon>
        <taxon>BOP clade</taxon>
        <taxon>Oryzoideae</taxon>
        <taxon>Oryzeae</taxon>
        <taxon>Oryzinae</taxon>
        <taxon>Oryza</taxon>
        <taxon>Oryza sativa</taxon>
    </lineage>
</organism>
<name>A0A0P0W058_ORYSJ</name>
<evidence type="ECO:0000313" key="3">
    <source>
        <dbReference type="Proteomes" id="UP000059680"/>
    </source>
</evidence>
<feature type="region of interest" description="Disordered" evidence="1">
    <location>
        <begin position="52"/>
        <end position="116"/>
    </location>
</feature>
<dbReference type="PaxDb" id="39947-A0A0P0W058"/>
<feature type="compositionally biased region" description="Pro residues" evidence="1">
    <location>
        <begin position="85"/>
        <end position="96"/>
    </location>
</feature>